<gene>
    <name evidence="2" type="ORF">B4135_3522</name>
</gene>
<feature type="region of interest" description="Disordered" evidence="1">
    <location>
        <begin position="26"/>
        <end position="50"/>
    </location>
</feature>
<evidence type="ECO:0000313" key="3">
    <source>
        <dbReference type="Proteomes" id="UP000075683"/>
    </source>
</evidence>
<organism evidence="2 3">
    <name type="scientific">Caldibacillus debilis</name>
    <dbReference type="NCBI Taxonomy" id="301148"/>
    <lineage>
        <taxon>Bacteria</taxon>
        <taxon>Bacillati</taxon>
        <taxon>Bacillota</taxon>
        <taxon>Bacilli</taxon>
        <taxon>Bacillales</taxon>
        <taxon>Bacillaceae</taxon>
        <taxon>Caldibacillus</taxon>
    </lineage>
</organism>
<proteinExistence type="predicted"/>
<reference evidence="2 3" key="1">
    <citation type="submission" date="2016-01" db="EMBL/GenBank/DDBJ databases">
        <title>Draft Genome Sequences of Seven Thermophilic Sporeformers Isolated from Foods.</title>
        <authorList>
            <person name="Berendsen E.M."/>
            <person name="Wells-Bennik M.H."/>
            <person name="Krawcyk A.O."/>
            <person name="De Jong A."/>
            <person name="Holsappel S."/>
            <person name="Eijlander R.T."/>
            <person name="Kuipers O.P."/>
        </authorList>
    </citation>
    <scope>NUCLEOTIDE SEQUENCE [LARGE SCALE GENOMIC DNA]</scope>
    <source>
        <strain evidence="2 3">B4135</strain>
    </source>
</reference>
<comment type="caution">
    <text evidence="2">The sequence shown here is derived from an EMBL/GenBank/DDBJ whole genome shotgun (WGS) entry which is preliminary data.</text>
</comment>
<sequence>MENILNSPITAGSVPSGKIAPMKNISGSPAAGIGRSRPQTAILQKTPRFL</sequence>
<name>A0A150LDD8_9BACI</name>
<dbReference type="Proteomes" id="UP000075683">
    <property type="component" value="Unassembled WGS sequence"/>
</dbReference>
<evidence type="ECO:0000256" key="1">
    <source>
        <dbReference type="SAM" id="MobiDB-lite"/>
    </source>
</evidence>
<dbReference type="AlphaFoldDB" id="A0A150LDD8"/>
<dbReference type="EMBL" id="LQYT01000119">
    <property type="protein sequence ID" value="KYD10347.1"/>
    <property type="molecule type" value="Genomic_DNA"/>
</dbReference>
<protein>
    <submittedName>
        <fullName evidence="2">Uncharacterized protein</fullName>
    </submittedName>
</protein>
<evidence type="ECO:0000313" key="2">
    <source>
        <dbReference type="EMBL" id="KYD10347.1"/>
    </source>
</evidence>
<accession>A0A150LDD8</accession>